<dbReference type="EMBL" id="JABCKV010000948">
    <property type="protein sequence ID" value="KAG5640259.1"/>
    <property type="molecule type" value="Genomic_DNA"/>
</dbReference>
<comment type="caution">
    <text evidence="2">The sequence shown here is derived from an EMBL/GenBank/DDBJ whole genome shotgun (WGS) entry which is preliminary data.</text>
</comment>
<protein>
    <submittedName>
        <fullName evidence="2">Uncharacterized protein</fullName>
    </submittedName>
</protein>
<reference evidence="2" key="1">
    <citation type="submission" date="2020-07" db="EMBL/GenBank/DDBJ databases">
        <authorList>
            <person name="Nieuwenhuis M."/>
            <person name="Van De Peppel L.J.J."/>
        </authorList>
    </citation>
    <scope>NUCLEOTIDE SEQUENCE</scope>
    <source>
        <strain evidence="2">AP01</strain>
        <tissue evidence="2">Mycelium</tissue>
    </source>
</reference>
<reference evidence="2" key="2">
    <citation type="submission" date="2021-10" db="EMBL/GenBank/DDBJ databases">
        <title>Phylogenomics reveals ancestral predisposition of the termite-cultivated fungus Termitomyces towards a domesticated lifestyle.</title>
        <authorList>
            <person name="Auxier B."/>
            <person name="Grum-Grzhimaylo A."/>
            <person name="Cardenas M.E."/>
            <person name="Lodge J.D."/>
            <person name="Laessoe T."/>
            <person name="Pedersen O."/>
            <person name="Smith M.E."/>
            <person name="Kuyper T.W."/>
            <person name="Franco-Molano E.A."/>
            <person name="Baroni T.J."/>
            <person name="Aanen D.K."/>
        </authorList>
    </citation>
    <scope>NUCLEOTIDE SEQUENCE</scope>
    <source>
        <strain evidence="2">AP01</strain>
        <tissue evidence="2">Mycelium</tissue>
    </source>
</reference>
<dbReference type="PANTHER" id="PTHR21459:SF2">
    <property type="entry name" value="PROTEIN CBG08968"/>
    <property type="match status" value="1"/>
</dbReference>
<feature type="compositionally biased region" description="Polar residues" evidence="1">
    <location>
        <begin position="287"/>
        <end position="302"/>
    </location>
</feature>
<dbReference type="Proteomes" id="UP000775547">
    <property type="component" value="Unassembled WGS sequence"/>
</dbReference>
<dbReference type="OrthoDB" id="5859941at2759"/>
<evidence type="ECO:0000313" key="2">
    <source>
        <dbReference type="EMBL" id="KAG5640259.1"/>
    </source>
</evidence>
<proteinExistence type="predicted"/>
<sequence>MATLPAAATTTRAKTGQPPDAVDKVIDLLTTLHAKIDALPKCECNTLRQEIIELKRHVTQSIATPSAPPVDNTYSVVKRALTDATTYAEKACRAVWVGLPECPSPTDTAAADQKKVEELCKDLDDVVISKALADGHITHHRHPEVKGDRKKRIMKIKFNDPKTRDHFLSLVRSSHPPTVTKQAGNFVRRDLCPFELEMERKARIDAFNLNCKLGGLHYGIRDEKLIKFSGTPRSLPAGYETRPPRGFNPLNNALNGSSSLDTSQNQSNNNFNATNSVLSALSPIQPKPNSAAASTLNGGVQA</sequence>
<name>A0A9P7K8M7_9AGAR</name>
<evidence type="ECO:0000313" key="3">
    <source>
        <dbReference type="Proteomes" id="UP000775547"/>
    </source>
</evidence>
<dbReference type="AlphaFoldDB" id="A0A9P7K8M7"/>
<dbReference type="PANTHER" id="PTHR21459">
    <property type="entry name" value="PROTEIN CBG08968"/>
    <property type="match status" value="1"/>
</dbReference>
<feature type="compositionally biased region" description="Low complexity" evidence="1">
    <location>
        <begin position="262"/>
        <end position="276"/>
    </location>
</feature>
<keyword evidence="3" id="KW-1185">Reference proteome</keyword>
<evidence type="ECO:0000256" key="1">
    <source>
        <dbReference type="SAM" id="MobiDB-lite"/>
    </source>
</evidence>
<gene>
    <name evidence="2" type="ORF">DXG03_009633</name>
</gene>
<accession>A0A9P7K8M7</accession>
<feature type="region of interest" description="Disordered" evidence="1">
    <location>
        <begin position="234"/>
        <end position="302"/>
    </location>
</feature>
<organism evidence="2 3">
    <name type="scientific">Asterophora parasitica</name>
    <dbReference type="NCBI Taxonomy" id="117018"/>
    <lineage>
        <taxon>Eukaryota</taxon>
        <taxon>Fungi</taxon>
        <taxon>Dikarya</taxon>
        <taxon>Basidiomycota</taxon>
        <taxon>Agaricomycotina</taxon>
        <taxon>Agaricomycetes</taxon>
        <taxon>Agaricomycetidae</taxon>
        <taxon>Agaricales</taxon>
        <taxon>Tricholomatineae</taxon>
        <taxon>Lyophyllaceae</taxon>
        <taxon>Asterophora</taxon>
    </lineage>
</organism>
<feature type="compositionally biased region" description="Polar residues" evidence="1">
    <location>
        <begin position="249"/>
        <end position="261"/>
    </location>
</feature>